<name>A0A392R190_9FABA</name>
<dbReference type="AlphaFoldDB" id="A0A392R190"/>
<dbReference type="Proteomes" id="UP000265520">
    <property type="component" value="Unassembled WGS sequence"/>
</dbReference>
<sequence length="74" mass="8223">MGDRVEKLEGQMTEVQSTLQMLVQQMKQHSALMGEVTKQLGLKSTNQVNETSEGESSNVESRLAGKKVKLLVFE</sequence>
<dbReference type="EMBL" id="LXQA010173569">
    <property type="protein sequence ID" value="MCI29576.1"/>
    <property type="molecule type" value="Genomic_DNA"/>
</dbReference>
<proteinExistence type="predicted"/>
<comment type="caution">
    <text evidence="1">The sequence shown here is derived from an EMBL/GenBank/DDBJ whole genome shotgun (WGS) entry which is preliminary data.</text>
</comment>
<reference evidence="1 2" key="1">
    <citation type="journal article" date="2018" name="Front. Plant Sci.">
        <title>Red Clover (Trifolium pratense) and Zigzag Clover (T. medium) - A Picture of Genomic Similarities and Differences.</title>
        <authorList>
            <person name="Dluhosova J."/>
            <person name="Istvanek J."/>
            <person name="Nedelnik J."/>
            <person name="Repkova J."/>
        </authorList>
    </citation>
    <scope>NUCLEOTIDE SEQUENCE [LARGE SCALE GENOMIC DNA]</scope>
    <source>
        <strain evidence="2">cv. 10/8</strain>
        <tissue evidence="1">Leaf</tissue>
    </source>
</reference>
<keyword evidence="2" id="KW-1185">Reference proteome</keyword>
<evidence type="ECO:0000313" key="2">
    <source>
        <dbReference type="Proteomes" id="UP000265520"/>
    </source>
</evidence>
<evidence type="ECO:0000313" key="1">
    <source>
        <dbReference type="EMBL" id="MCI29576.1"/>
    </source>
</evidence>
<protein>
    <submittedName>
        <fullName evidence="1">Uncharacterized protein</fullName>
    </submittedName>
</protein>
<organism evidence="1 2">
    <name type="scientific">Trifolium medium</name>
    <dbReference type="NCBI Taxonomy" id="97028"/>
    <lineage>
        <taxon>Eukaryota</taxon>
        <taxon>Viridiplantae</taxon>
        <taxon>Streptophyta</taxon>
        <taxon>Embryophyta</taxon>
        <taxon>Tracheophyta</taxon>
        <taxon>Spermatophyta</taxon>
        <taxon>Magnoliopsida</taxon>
        <taxon>eudicotyledons</taxon>
        <taxon>Gunneridae</taxon>
        <taxon>Pentapetalae</taxon>
        <taxon>rosids</taxon>
        <taxon>fabids</taxon>
        <taxon>Fabales</taxon>
        <taxon>Fabaceae</taxon>
        <taxon>Papilionoideae</taxon>
        <taxon>50 kb inversion clade</taxon>
        <taxon>NPAAA clade</taxon>
        <taxon>Hologalegina</taxon>
        <taxon>IRL clade</taxon>
        <taxon>Trifolieae</taxon>
        <taxon>Trifolium</taxon>
    </lineage>
</organism>
<accession>A0A392R190</accession>